<dbReference type="Pfam" id="PF04137">
    <property type="entry name" value="ERO1"/>
    <property type="match status" value="1"/>
</dbReference>
<evidence type="ECO:0000256" key="15">
    <source>
        <dbReference type="ARBA" id="ARBA00023284"/>
    </source>
</evidence>
<dbReference type="OrthoDB" id="269384at2759"/>
<dbReference type="GO" id="GO:0034975">
    <property type="term" value="P:protein folding in endoplasmic reticulum"/>
    <property type="evidence" value="ECO:0007669"/>
    <property type="project" value="InterPro"/>
</dbReference>
<dbReference type="GO" id="GO:0071949">
    <property type="term" value="F:FAD binding"/>
    <property type="evidence" value="ECO:0007669"/>
    <property type="project" value="InterPro"/>
</dbReference>
<evidence type="ECO:0000256" key="8">
    <source>
        <dbReference type="ARBA" id="ARBA00022824"/>
    </source>
</evidence>
<protein>
    <submittedName>
        <fullName evidence="19">Endoplasmic reticulum oxidoreductin</fullName>
    </submittedName>
</protein>
<evidence type="ECO:0000256" key="9">
    <source>
        <dbReference type="ARBA" id="ARBA00022827"/>
    </source>
</evidence>
<evidence type="ECO:0000256" key="3">
    <source>
        <dbReference type="ARBA" id="ARBA00008277"/>
    </source>
</evidence>
<dbReference type="AlphaFoldDB" id="A0A0L0CWL4"/>
<feature type="transmembrane region" description="Helical" evidence="18">
    <location>
        <begin position="277"/>
        <end position="300"/>
    </location>
</feature>
<evidence type="ECO:0000256" key="13">
    <source>
        <dbReference type="ARBA" id="ARBA00023157"/>
    </source>
</evidence>
<evidence type="ECO:0000256" key="10">
    <source>
        <dbReference type="ARBA" id="ARBA00022982"/>
    </source>
</evidence>
<evidence type="ECO:0000256" key="6">
    <source>
        <dbReference type="ARBA" id="ARBA00022630"/>
    </source>
</evidence>
<keyword evidence="11" id="KW-0560">Oxidoreductase</keyword>
<evidence type="ECO:0000256" key="11">
    <source>
        <dbReference type="ARBA" id="ARBA00023002"/>
    </source>
</evidence>
<gene>
    <name evidence="19" type="ORF">PFLG_01404</name>
</gene>
<organism evidence="19 20">
    <name type="scientific">Plasmodium falciparum RAJ116</name>
    <dbReference type="NCBI Taxonomy" id="580058"/>
    <lineage>
        <taxon>Eukaryota</taxon>
        <taxon>Sar</taxon>
        <taxon>Alveolata</taxon>
        <taxon>Apicomplexa</taxon>
        <taxon>Aconoidasida</taxon>
        <taxon>Haemosporida</taxon>
        <taxon>Plasmodiidae</taxon>
        <taxon>Plasmodium</taxon>
        <taxon>Plasmodium (Laverania)</taxon>
    </lineage>
</organism>
<keyword evidence="9" id="KW-0274">FAD</keyword>
<keyword evidence="6" id="KW-0285">Flavoprotein</keyword>
<dbReference type="Proteomes" id="UP000054566">
    <property type="component" value="Unassembled WGS sequence"/>
</dbReference>
<feature type="active site" evidence="16">
    <location>
        <position position="214"/>
    </location>
</feature>
<keyword evidence="18" id="KW-1133">Transmembrane helix</keyword>
<dbReference type="PIRSF" id="PIRSF017205">
    <property type="entry name" value="ERO1"/>
    <property type="match status" value="1"/>
</dbReference>
<keyword evidence="13 17" id="KW-1015">Disulfide bond</keyword>
<dbReference type="GO" id="GO:0016972">
    <property type="term" value="F:thiol oxidase activity"/>
    <property type="evidence" value="ECO:0007669"/>
    <property type="project" value="InterPro"/>
</dbReference>
<evidence type="ECO:0000256" key="5">
    <source>
        <dbReference type="ARBA" id="ARBA00022448"/>
    </source>
</evidence>
<keyword evidence="15" id="KW-0676">Redox-active center</keyword>
<evidence type="ECO:0000256" key="17">
    <source>
        <dbReference type="PIRSR" id="PIRSR017205-3"/>
    </source>
</evidence>
<evidence type="ECO:0000256" key="4">
    <source>
        <dbReference type="ARBA" id="ARBA00011802"/>
    </source>
</evidence>
<comment type="subunit">
    <text evidence="4">May function both as a monomer and a homodimer.</text>
</comment>
<accession>A0A0L0CWL4</accession>
<feature type="active site" description="Nucleophile" evidence="16">
    <location>
        <position position="211"/>
    </location>
</feature>
<reference evidence="20" key="1">
    <citation type="submission" date="2015-07" db="EMBL/GenBank/DDBJ databases">
        <title>Annotation of Plasmodium falciparum RAJ116.</title>
        <authorList>
            <consortium name="The Broad Institute Genome Sequencing Platform"/>
            <person name="Volkman S.K."/>
            <person name="Neafsey D.E."/>
            <person name="Dash A.P."/>
            <person name="Chitnis C.E."/>
            <person name="Hartl D.L."/>
            <person name="Young S.K."/>
            <person name="Zeng Q."/>
            <person name="Koehrsen M."/>
            <person name="Alvarado L."/>
            <person name="Berlin A."/>
            <person name="Borenstein D."/>
            <person name="Chapman S.B."/>
            <person name="Chen Z."/>
            <person name="Engels R."/>
            <person name="Freedman E."/>
            <person name="Gellesch M."/>
            <person name="Goldberg J."/>
            <person name="Griggs A."/>
            <person name="Gujja S."/>
            <person name="Heilman E.R."/>
            <person name="Heiman D.I."/>
            <person name="Howarth C."/>
            <person name="Jen D."/>
            <person name="Larson L."/>
            <person name="Mehta T."/>
            <person name="Neiman D."/>
            <person name="Park D."/>
            <person name="Pearson M."/>
            <person name="Roberts A."/>
            <person name="Saif S."/>
            <person name="Shea T."/>
            <person name="Shenoy N."/>
            <person name="Sisk P."/>
            <person name="Stolte C."/>
            <person name="Sykes S."/>
            <person name="Walk T."/>
            <person name="White J."/>
            <person name="Yandava C."/>
            <person name="Haas B."/>
            <person name="Henn M.R."/>
            <person name="Nusbaum C."/>
            <person name="Birren B."/>
        </authorList>
    </citation>
    <scope>NUCLEOTIDE SEQUENCE [LARGE SCALE GENOMIC DNA]</scope>
    <source>
        <strain evidence="20">RAJ116</strain>
    </source>
</reference>
<evidence type="ECO:0000313" key="19">
    <source>
        <dbReference type="EMBL" id="KNC36840.1"/>
    </source>
</evidence>
<dbReference type="GO" id="GO:0015035">
    <property type="term" value="F:protein-disulfide reductase activity"/>
    <property type="evidence" value="ECO:0007669"/>
    <property type="project" value="InterPro"/>
</dbReference>
<dbReference type="InterPro" id="IPR007266">
    <property type="entry name" value="Ero1"/>
</dbReference>
<evidence type="ECO:0000256" key="7">
    <source>
        <dbReference type="ARBA" id="ARBA00022729"/>
    </source>
</evidence>
<evidence type="ECO:0000256" key="1">
    <source>
        <dbReference type="ARBA" id="ARBA00001974"/>
    </source>
</evidence>
<dbReference type="SUPFAM" id="SSF110019">
    <property type="entry name" value="ERO1-like"/>
    <property type="match status" value="2"/>
</dbReference>
<keyword evidence="10" id="KW-0249">Electron transport</keyword>
<dbReference type="InterPro" id="IPR037192">
    <property type="entry name" value="ERO1-like_sf"/>
</dbReference>
<dbReference type="GO" id="GO:0005789">
    <property type="term" value="C:endoplasmic reticulum membrane"/>
    <property type="evidence" value="ECO:0007669"/>
    <property type="project" value="UniProtKB-SubCell"/>
</dbReference>
<keyword evidence="8" id="KW-0256">Endoplasmic reticulum</keyword>
<evidence type="ECO:0000313" key="20">
    <source>
        <dbReference type="Proteomes" id="UP000054566"/>
    </source>
</evidence>
<comment type="subcellular location">
    <subcellularLocation>
        <location evidence="2">Endoplasmic reticulum membrane</location>
        <topology evidence="2">Peripheral membrane protein</topology>
        <orientation evidence="2">Lumenal side</orientation>
    </subcellularLocation>
</comment>
<proteinExistence type="inferred from homology"/>
<keyword evidence="5" id="KW-0813">Transport</keyword>
<dbReference type="PANTHER" id="PTHR12613">
    <property type="entry name" value="ERO1-RELATED"/>
    <property type="match status" value="1"/>
</dbReference>
<keyword evidence="18" id="KW-0812">Transmembrane</keyword>
<evidence type="ECO:0000256" key="18">
    <source>
        <dbReference type="SAM" id="Phobius"/>
    </source>
</evidence>
<keyword evidence="7" id="KW-0732">Signal</keyword>
<keyword evidence="12 18" id="KW-0472">Membrane</keyword>
<comment type="similarity">
    <text evidence="3">Belongs to the EROs family.</text>
</comment>
<name>A0A0L0CWL4_PLAFA</name>
<reference evidence="20" key="2">
    <citation type="submission" date="2015-07" db="EMBL/GenBank/DDBJ databases">
        <title>The genome sequence of Plasmodium falciparum RAJ116.</title>
        <authorList>
            <consortium name="The Broad Institute Genome Sequencing Platform"/>
            <person name="Volkman S.K."/>
            <person name="Neafsey D.E."/>
            <person name="Dash A.P."/>
            <person name="Chitnis C.E."/>
            <person name="Hartl D.L."/>
            <person name="Young S.K."/>
            <person name="Kodira C.D."/>
            <person name="Zeng Q."/>
            <person name="Koehrsen M."/>
            <person name="Godfrey P."/>
            <person name="Alvarado L."/>
            <person name="Berlin A."/>
            <person name="Borenstein D."/>
            <person name="Chen Z."/>
            <person name="Engels R."/>
            <person name="Freedman E."/>
            <person name="Gellesch M."/>
            <person name="Goldberg J."/>
            <person name="Griggs A."/>
            <person name="Gujja S."/>
            <person name="Heiman D."/>
            <person name="Hepburn T."/>
            <person name="Howarth C."/>
            <person name="Jen D."/>
            <person name="Larson L."/>
            <person name="Lewis B."/>
            <person name="Mehta T."/>
            <person name="Park D."/>
            <person name="Pearson M."/>
            <person name="Roberts A."/>
            <person name="Saif S."/>
            <person name="Shea T."/>
            <person name="Shenoy N."/>
            <person name="Sisk P."/>
            <person name="Stolte C."/>
            <person name="Sykes S."/>
            <person name="Walk T."/>
            <person name="White J."/>
            <person name="Yandava C."/>
            <person name="Wirth D.F."/>
            <person name="Nusbaum C."/>
            <person name="Birren B."/>
        </authorList>
    </citation>
    <scope>NUCLEOTIDE SEQUENCE [LARGE SCALE GENOMIC DNA]</scope>
    <source>
        <strain evidence="20">RAJ116</strain>
    </source>
</reference>
<dbReference type="EMBL" id="GG664280">
    <property type="protein sequence ID" value="KNC36840.1"/>
    <property type="molecule type" value="Genomic_DNA"/>
</dbReference>
<comment type="cofactor">
    <cofactor evidence="1">
        <name>FAD</name>
        <dbReference type="ChEBI" id="CHEBI:57692"/>
    </cofactor>
</comment>
<evidence type="ECO:0000256" key="14">
    <source>
        <dbReference type="ARBA" id="ARBA00023180"/>
    </source>
</evidence>
<feature type="disulfide bond" description="Redox-active" evidence="17">
    <location>
        <begin position="211"/>
        <end position="214"/>
    </location>
</feature>
<dbReference type="PANTHER" id="PTHR12613:SF0">
    <property type="entry name" value="ERO1-LIKE PROTEIN"/>
    <property type="match status" value="1"/>
</dbReference>
<keyword evidence="14" id="KW-0325">Glycoprotein</keyword>
<evidence type="ECO:0000256" key="12">
    <source>
        <dbReference type="ARBA" id="ARBA00023136"/>
    </source>
</evidence>
<evidence type="ECO:0000256" key="2">
    <source>
        <dbReference type="ARBA" id="ARBA00004367"/>
    </source>
</evidence>
<sequence>MKICLIPVFLSLIIYVILFLKGKKKGDLYITELLRNKFENILLYFNIFEVQYPESYLNNEKLLGLHVRDIEKDAYRAYPILKELKQKDYFRIFKVNLHLSCKVFLKGNEKCKEIKKCSVCECEQDEIPYNFRTNEIEIIENKMTNEDLKKTFIESYEQNDKEAVRLLDDLLENFYHSCSSKEFLEPLFPQHGKDILSKFMNITNILDCVPCVKCRLHGKLKTTALQIALVEGVSDEHIGSLERNEITALINALYYFADSILIINKFEDRLKLKKTIFIFYELSFSLFLFLEIYSIIFLTIRNYKKKKKKVAYMNICIYIFTKGKKKIK</sequence>
<evidence type="ECO:0000256" key="16">
    <source>
        <dbReference type="PIRSR" id="PIRSR017205-1"/>
    </source>
</evidence>